<comment type="subunit">
    <text evidence="7">Homotrimer.</text>
</comment>
<sequence>MKVKSFFINSGPYTLSEVVQNVLSDYVIPDSFSDITINGIATLSESNSNDLTYLSDKNYINGSDNIQAAACFIRQDLIDILPSNVIPIITPNPEYAIIVAINMLYQSVDKVTDYSISKDAVIADNVELRTNIRIESGAVIKSGAVIGQKSAIDSNTVVGKNVVIGENVIIGPNCSIQHCYIGDNVVIHPGTRIGQDGFGYGHTGSNFIKFPHIGRVIIQDNVEIGANSTIDRGSLNDTVIGEGTKIDNLVHIAHNVIVGRNCGLAGQVGISGSVKIGDNVILGGQVGVIPHRKIGDNAQVAAGSGIMHNVQPNQKVAGRPHREIDKYLNEIKTLTRLSRK</sequence>
<dbReference type="Gene3D" id="3.40.1390.10">
    <property type="entry name" value="MurE/MurF, N-terminal domain"/>
    <property type="match status" value="1"/>
</dbReference>
<dbReference type="InterPro" id="IPR001451">
    <property type="entry name" value="Hexapep"/>
</dbReference>
<dbReference type="UniPathway" id="UPA00973"/>
<keyword evidence="5 7" id="KW-0443">Lipid metabolism</keyword>
<accession>A0A368DNS6</accession>
<evidence type="ECO:0000256" key="2">
    <source>
        <dbReference type="ARBA" id="ARBA00022556"/>
    </source>
</evidence>
<dbReference type="Proteomes" id="UP000253570">
    <property type="component" value="Unassembled WGS sequence"/>
</dbReference>
<dbReference type="InterPro" id="IPR020573">
    <property type="entry name" value="UDP_GlcNAc_AcTrfase_non-rep"/>
</dbReference>
<keyword evidence="4 7" id="KW-0677">Repeat</keyword>
<dbReference type="SUPFAM" id="SSF51161">
    <property type="entry name" value="Trimeric LpxA-like enzymes"/>
    <property type="match status" value="1"/>
</dbReference>
<evidence type="ECO:0000259" key="8">
    <source>
        <dbReference type="Pfam" id="PF04613"/>
    </source>
</evidence>
<organism evidence="9 10">
    <name type="scientific">PS1 clade bacterium</name>
    <dbReference type="NCBI Taxonomy" id="2175152"/>
    <lineage>
        <taxon>Bacteria</taxon>
        <taxon>Pseudomonadati</taxon>
        <taxon>Pseudomonadota</taxon>
        <taxon>Alphaproteobacteria</taxon>
        <taxon>PS1 clade</taxon>
    </lineage>
</organism>
<protein>
    <recommendedName>
        <fullName evidence="7">UDP-3-O-acylglucosamine N-acyltransferase</fullName>
        <ecNumber evidence="7">2.3.1.191</ecNumber>
    </recommendedName>
</protein>
<comment type="catalytic activity">
    <reaction evidence="7">
        <text>a UDP-3-O-[(3R)-3-hydroxyacyl]-alpha-D-glucosamine + a (3R)-hydroxyacyl-[ACP] = a UDP-2-N,3-O-bis[(3R)-3-hydroxyacyl]-alpha-D-glucosamine + holo-[ACP] + H(+)</text>
        <dbReference type="Rhea" id="RHEA:53836"/>
        <dbReference type="Rhea" id="RHEA-COMP:9685"/>
        <dbReference type="Rhea" id="RHEA-COMP:9945"/>
        <dbReference type="ChEBI" id="CHEBI:15378"/>
        <dbReference type="ChEBI" id="CHEBI:64479"/>
        <dbReference type="ChEBI" id="CHEBI:78827"/>
        <dbReference type="ChEBI" id="CHEBI:137740"/>
        <dbReference type="ChEBI" id="CHEBI:137748"/>
        <dbReference type="EC" id="2.3.1.191"/>
    </reaction>
</comment>
<dbReference type="GO" id="GO:0016020">
    <property type="term" value="C:membrane"/>
    <property type="evidence" value="ECO:0007669"/>
    <property type="project" value="GOC"/>
</dbReference>
<dbReference type="GO" id="GO:0103118">
    <property type="term" value="F:UDP-3-O-[(3R)-3-hydroxyacyl]-glucosamine N-acyltransferase activity"/>
    <property type="evidence" value="ECO:0007669"/>
    <property type="project" value="UniProtKB-EC"/>
</dbReference>
<dbReference type="CDD" id="cd03352">
    <property type="entry name" value="LbH_LpxD"/>
    <property type="match status" value="1"/>
</dbReference>
<feature type="domain" description="UDP-3-O-[3-hydroxymyristoyl] glucosamine N-acyltransferase non-repeat region" evidence="8">
    <location>
        <begin position="34"/>
        <end position="101"/>
    </location>
</feature>
<keyword evidence="3 7" id="KW-0808">Transferase</keyword>
<dbReference type="Pfam" id="PF04613">
    <property type="entry name" value="LpxD"/>
    <property type="match status" value="1"/>
</dbReference>
<dbReference type="GO" id="GO:0016410">
    <property type="term" value="F:N-acyltransferase activity"/>
    <property type="evidence" value="ECO:0007669"/>
    <property type="project" value="InterPro"/>
</dbReference>
<evidence type="ECO:0000313" key="9">
    <source>
        <dbReference type="EMBL" id="RCL72865.1"/>
    </source>
</evidence>
<evidence type="ECO:0000256" key="1">
    <source>
        <dbReference type="ARBA" id="ARBA00022516"/>
    </source>
</evidence>
<evidence type="ECO:0000256" key="6">
    <source>
        <dbReference type="ARBA" id="ARBA00023315"/>
    </source>
</evidence>
<name>A0A368DNS6_9PROT</name>
<dbReference type="GO" id="GO:0009245">
    <property type="term" value="P:lipid A biosynthetic process"/>
    <property type="evidence" value="ECO:0007669"/>
    <property type="project" value="UniProtKB-UniRule"/>
</dbReference>
<evidence type="ECO:0000313" key="10">
    <source>
        <dbReference type="Proteomes" id="UP000253570"/>
    </source>
</evidence>
<evidence type="ECO:0000256" key="7">
    <source>
        <dbReference type="HAMAP-Rule" id="MF_00523"/>
    </source>
</evidence>
<dbReference type="EC" id="2.3.1.191" evidence="7"/>
<comment type="caution">
    <text evidence="9">The sequence shown here is derived from an EMBL/GenBank/DDBJ whole genome shotgun (WGS) entry which is preliminary data.</text>
</comment>
<keyword evidence="2 7" id="KW-0441">Lipid A biosynthesis</keyword>
<dbReference type="NCBIfam" id="TIGR01853">
    <property type="entry name" value="lipid_A_lpxD"/>
    <property type="match status" value="1"/>
</dbReference>
<dbReference type="InterPro" id="IPR011004">
    <property type="entry name" value="Trimer_LpxA-like_sf"/>
</dbReference>
<dbReference type="InterPro" id="IPR007691">
    <property type="entry name" value="LpxD"/>
</dbReference>
<dbReference type="NCBIfam" id="NF002060">
    <property type="entry name" value="PRK00892.1"/>
    <property type="match status" value="1"/>
</dbReference>
<evidence type="ECO:0000256" key="3">
    <source>
        <dbReference type="ARBA" id="ARBA00022679"/>
    </source>
</evidence>
<dbReference type="Gene3D" id="2.160.10.10">
    <property type="entry name" value="Hexapeptide repeat proteins"/>
    <property type="match status" value="1"/>
</dbReference>
<evidence type="ECO:0000256" key="5">
    <source>
        <dbReference type="ARBA" id="ARBA00023098"/>
    </source>
</evidence>
<evidence type="ECO:0000256" key="4">
    <source>
        <dbReference type="ARBA" id="ARBA00022737"/>
    </source>
</evidence>
<gene>
    <name evidence="7 9" type="primary">lpxD</name>
    <name evidence="9" type="ORF">DBW71_04940</name>
</gene>
<dbReference type="AlphaFoldDB" id="A0A368DNS6"/>
<dbReference type="EMBL" id="QOQD01000011">
    <property type="protein sequence ID" value="RCL72865.1"/>
    <property type="molecule type" value="Genomic_DNA"/>
</dbReference>
<feature type="active site" description="Proton acceptor" evidence="7">
    <location>
        <position position="254"/>
    </location>
</feature>
<comment type="function">
    <text evidence="7">Catalyzes the N-acylation of UDP-3-O-acylglucosamine using 3-hydroxyacyl-ACP as the acyl donor. Is involved in the biosynthesis of lipid A, a phosphorylated glycolipid that anchors the lipopolysaccharide to the outer membrane of the cell.</text>
</comment>
<dbReference type="HAMAP" id="MF_00523">
    <property type="entry name" value="LpxD"/>
    <property type="match status" value="1"/>
</dbReference>
<dbReference type="Pfam" id="PF00132">
    <property type="entry name" value="Hexapep"/>
    <property type="match status" value="2"/>
</dbReference>
<comment type="pathway">
    <text evidence="7">Bacterial outer membrane biogenesis; LPS lipid A biosynthesis.</text>
</comment>
<dbReference type="PANTHER" id="PTHR43378">
    <property type="entry name" value="UDP-3-O-ACYLGLUCOSAMINE N-ACYLTRANSFERASE"/>
    <property type="match status" value="1"/>
</dbReference>
<reference evidence="9 10" key="1">
    <citation type="journal article" date="2018" name="Microbiome">
        <title>Fine metagenomic profile of the Mediterranean stratified and mixed water columns revealed by assembly and recruitment.</title>
        <authorList>
            <person name="Haro-Moreno J.M."/>
            <person name="Lopez-Perez M."/>
            <person name="De La Torre J.R."/>
            <person name="Picazo A."/>
            <person name="Camacho A."/>
            <person name="Rodriguez-Valera F."/>
        </authorList>
    </citation>
    <scope>NUCLEOTIDE SEQUENCE [LARGE SCALE GENOMIC DNA]</scope>
    <source>
        <strain evidence="9">MED-G57</strain>
    </source>
</reference>
<keyword evidence="6 7" id="KW-0012">Acyltransferase</keyword>
<proteinExistence type="inferred from homology"/>
<comment type="similarity">
    <text evidence="7">Belongs to the transferase hexapeptide repeat family. LpxD subfamily.</text>
</comment>
<dbReference type="PANTHER" id="PTHR43378:SF2">
    <property type="entry name" value="UDP-3-O-ACYLGLUCOSAMINE N-ACYLTRANSFERASE 1, MITOCHONDRIAL-RELATED"/>
    <property type="match status" value="1"/>
</dbReference>
<keyword evidence="1 7" id="KW-0444">Lipid biosynthesis</keyword>